<dbReference type="HOGENOM" id="CLU_086246_0_0_1"/>
<feature type="region of interest" description="Disordered" evidence="1">
    <location>
        <begin position="108"/>
        <end position="162"/>
    </location>
</feature>
<feature type="region of interest" description="Disordered" evidence="1">
    <location>
        <begin position="201"/>
        <end position="237"/>
    </location>
</feature>
<reference evidence="2 3" key="1">
    <citation type="submission" date="2014-04" db="EMBL/GenBank/DDBJ databases">
        <authorList>
            <consortium name="DOE Joint Genome Institute"/>
            <person name="Kuo A."/>
            <person name="Girlanda M."/>
            <person name="Perotto S."/>
            <person name="Kohler A."/>
            <person name="Nagy L.G."/>
            <person name="Floudas D."/>
            <person name="Copeland A."/>
            <person name="Barry K.W."/>
            <person name="Cichocki N."/>
            <person name="Veneault-Fourrey C."/>
            <person name="LaButti K."/>
            <person name="Lindquist E.A."/>
            <person name="Lipzen A."/>
            <person name="Lundell T."/>
            <person name="Morin E."/>
            <person name="Murat C."/>
            <person name="Sun H."/>
            <person name="Tunlid A."/>
            <person name="Henrissat B."/>
            <person name="Grigoriev I.V."/>
            <person name="Hibbett D.S."/>
            <person name="Martin F."/>
            <person name="Nordberg H.P."/>
            <person name="Cantor M.N."/>
            <person name="Hua S.X."/>
        </authorList>
    </citation>
    <scope>NUCLEOTIDE SEQUENCE [LARGE SCALE GENOMIC DNA]</scope>
    <source>
        <strain evidence="2 3">MUT 4182</strain>
    </source>
</reference>
<reference evidence="3" key="2">
    <citation type="submission" date="2015-01" db="EMBL/GenBank/DDBJ databases">
        <title>Evolutionary Origins and Diversification of the Mycorrhizal Mutualists.</title>
        <authorList>
            <consortium name="DOE Joint Genome Institute"/>
            <consortium name="Mycorrhizal Genomics Consortium"/>
            <person name="Kohler A."/>
            <person name="Kuo A."/>
            <person name="Nagy L.G."/>
            <person name="Floudas D."/>
            <person name="Copeland A."/>
            <person name="Barry K.W."/>
            <person name="Cichocki N."/>
            <person name="Veneault-Fourrey C."/>
            <person name="LaButti K."/>
            <person name="Lindquist E.A."/>
            <person name="Lipzen A."/>
            <person name="Lundell T."/>
            <person name="Morin E."/>
            <person name="Murat C."/>
            <person name="Riley R."/>
            <person name="Ohm R."/>
            <person name="Sun H."/>
            <person name="Tunlid A."/>
            <person name="Henrissat B."/>
            <person name="Grigoriev I.V."/>
            <person name="Hibbett D.S."/>
            <person name="Martin F."/>
        </authorList>
    </citation>
    <scope>NUCLEOTIDE SEQUENCE [LARGE SCALE GENOMIC DNA]</scope>
    <source>
        <strain evidence="3">MUT 4182</strain>
    </source>
</reference>
<accession>A0A0C3QVF8</accession>
<feature type="compositionally biased region" description="Acidic residues" evidence="1">
    <location>
        <begin position="121"/>
        <end position="144"/>
    </location>
</feature>
<sequence>MDTPGVLVAASYSQIKAQYPNEGRRRWKLRAVEEVWKASSIMEIEAKSEEIKKTQGVPALPWLVDKDPLDLDDGPSEGRVVNAKGVIVRTDFSNDAAWDEFVSRVKEAEKEGVSGLTTGPGEEEGDGEEGEDSESSSDEEEEGDAQQMDVDPTGGGEGSAPRAEVPSVFHIINPAPTDPLRALVENASNIRLLRLFNDVQIVPAPPKPRPPQGDLFSGMPKKKQQQPQPEKPPSNRLVDKFGWKEVYPGRILWVFDAESNATGGVRVVNSGDDSAYGSSTGDSWRARAAHIWELQVNMDSGALKIDFGGEDRWTGKERLRNYEEGAR</sequence>
<evidence type="ECO:0000256" key="1">
    <source>
        <dbReference type="SAM" id="MobiDB-lite"/>
    </source>
</evidence>
<dbReference type="STRING" id="1051891.A0A0C3QVF8"/>
<proteinExistence type="predicted"/>
<dbReference type="OrthoDB" id="204784at2759"/>
<evidence type="ECO:0000313" key="3">
    <source>
        <dbReference type="Proteomes" id="UP000054248"/>
    </source>
</evidence>
<gene>
    <name evidence="2" type="ORF">M407DRAFT_240978</name>
</gene>
<dbReference type="AlphaFoldDB" id="A0A0C3QVF8"/>
<evidence type="ECO:0000313" key="2">
    <source>
        <dbReference type="EMBL" id="KIO33576.1"/>
    </source>
</evidence>
<protein>
    <submittedName>
        <fullName evidence="2">Uncharacterized protein</fullName>
    </submittedName>
</protein>
<name>A0A0C3QVF8_9AGAM</name>
<keyword evidence="3" id="KW-1185">Reference proteome</keyword>
<dbReference type="Proteomes" id="UP000054248">
    <property type="component" value="Unassembled WGS sequence"/>
</dbReference>
<organism evidence="2 3">
    <name type="scientific">Tulasnella calospora MUT 4182</name>
    <dbReference type="NCBI Taxonomy" id="1051891"/>
    <lineage>
        <taxon>Eukaryota</taxon>
        <taxon>Fungi</taxon>
        <taxon>Dikarya</taxon>
        <taxon>Basidiomycota</taxon>
        <taxon>Agaricomycotina</taxon>
        <taxon>Agaricomycetes</taxon>
        <taxon>Cantharellales</taxon>
        <taxon>Tulasnellaceae</taxon>
        <taxon>Tulasnella</taxon>
    </lineage>
</organism>
<dbReference type="EMBL" id="KN822947">
    <property type="protein sequence ID" value="KIO33576.1"/>
    <property type="molecule type" value="Genomic_DNA"/>
</dbReference>